<reference evidence="11 12" key="1">
    <citation type="journal article" date="2014" name="BMC Genomics">
        <title>Comparison of environmental and isolate Sulfobacillus genomes reveals diverse carbon, sulfur, nitrogen, and hydrogen metabolisms.</title>
        <authorList>
            <person name="Justice N.B."/>
            <person name="Norman A."/>
            <person name="Brown C.T."/>
            <person name="Singh A."/>
            <person name="Thomas B.C."/>
            <person name="Banfield J.F."/>
        </authorList>
    </citation>
    <scope>NUCLEOTIDE SEQUENCE [LARGE SCALE GENOMIC DNA]</scope>
    <source>
        <strain evidence="11">AMDSBA4</strain>
    </source>
</reference>
<dbReference type="GO" id="GO:0003677">
    <property type="term" value="F:DNA binding"/>
    <property type="evidence" value="ECO:0007669"/>
    <property type="project" value="UniProtKB-KW"/>
</dbReference>
<dbReference type="InterPro" id="IPR027417">
    <property type="entry name" value="P-loop_NTPase"/>
</dbReference>
<evidence type="ECO:0000256" key="7">
    <source>
        <dbReference type="ARBA" id="ARBA00022840"/>
    </source>
</evidence>
<evidence type="ECO:0000256" key="2">
    <source>
        <dbReference type="ARBA" id="ARBA00022741"/>
    </source>
</evidence>
<comment type="caution">
    <text evidence="11">The sequence shown here is derived from an EMBL/GenBank/DDBJ whole genome shotgun (WGS) entry which is preliminary data.</text>
</comment>
<evidence type="ECO:0000256" key="8">
    <source>
        <dbReference type="ARBA" id="ARBA00023125"/>
    </source>
</evidence>
<dbReference type="Proteomes" id="UP000242972">
    <property type="component" value="Unassembled WGS sequence"/>
</dbReference>
<evidence type="ECO:0000256" key="9">
    <source>
        <dbReference type="ARBA" id="ARBA00023204"/>
    </source>
</evidence>
<keyword evidence="6" id="KW-0269">Exonuclease</keyword>
<evidence type="ECO:0000256" key="4">
    <source>
        <dbReference type="ARBA" id="ARBA00022801"/>
    </source>
</evidence>
<dbReference type="EMBL" id="PXYW01000060">
    <property type="protein sequence ID" value="PSR31619.1"/>
    <property type="molecule type" value="Genomic_DNA"/>
</dbReference>
<keyword evidence="3" id="KW-0227">DNA damage</keyword>
<keyword evidence="7" id="KW-0067">ATP-binding</keyword>
<keyword evidence="1" id="KW-0540">Nuclease</keyword>
<dbReference type="GO" id="GO:0006281">
    <property type="term" value="P:DNA repair"/>
    <property type="evidence" value="ECO:0007669"/>
    <property type="project" value="UniProtKB-KW"/>
</dbReference>
<keyword evidence="8" id="KW-0238">DNA-binding</keyword>
<accession>A0A2T2XAV0</accession>
<dbReference type="GO" id="GO:0004527">
    <property type="term" value="F:exonuclease activity"/>
    <property type="evidence" value="ECO:0007669"/>
    <property type="project" value="UniProtKB-KW"/>
</dbReference>
<name>A0A2T2XAV0_9FIRM</name>
<organism evidence="11 12">
    <name type="scientific">Sulfobacillus benefaciens</name>
    <dbReference type="NCBI Taxonomy" id="453960"/>
    <lineage>
        <taxon>Bacteria</taxon>
        <taxon>Bacillati</taxon>
        <taxon>Bacillota</taxon>
        <taxon>Clostridia</taxon>
        <taxon>Eubacteriales</taxon>
        <taxon>Clostridiales Family XVII. Incertae Sedis</taxon>
        <taxon>Sulfobacillus</taxon>
    </lineage>
</organism>
<keyword evidence="4" id="KW-0378">Hydrolase</keyword>
<feature type="domain" description="PD-(D/E)XK endonuclease-like" evidence="10">
    <location>
        <begin position="509"/>
        <end position="752"/>
    </location>
</feature>
<protein>
    <recommendedName>
        <fullName evidence="10">PD-(D/E)XK endonuclease-like domain-containing protein</fullName>
    </recommendedName>
</protein>
<proteinExistence type="predicted"/>
<dbReference type="AlphaFoldDB" id="A0A2T2XAV0"/>
<keyword evidence="5" id="KW-0347">Helicase</keyword>
<evidence type="ECO:0000313" key="12">
    <source>
        <dbReference type="Proteomes" id="UP000242972"/>
    </source>
</evidence>
<dbReference type="Gene3D" id="3.90.320.10">
    <property type="match status" value="1"/>
</dbReference>
<dbReference type="InterPro" id="IPR011604">
    <property type="entry name" value="PDDEXK-like_dom_sf"/>
</dbReference>
<dbReference type="Pfam" id="PF12705">
    <property type="entry name" value="PDDEXK_1"/>
    <property type="match status" value="1"/>
</dbReference>
<evidence type="ECO:0000256" key="5">
    <source>
        <dbReference type="ARBA" id="ARBA00022806"/>
    </source>
</evidence>
<evidence type="ECO:0000256" key="6">
    <source>
        <dbReference type="ARBA" id="ARBA00022839"/>
    </source>
</evidence>
<evidence type="ECO:0000256" key="3">
    <source>
        <dbReference type="ARBA" id="ARBA00022763"/>
    </source>
</evidence>
<gene>
    <name evidence="11" type="ORF">C7B46_16600</name>
</gene>
<sequence length="782" mass="90359">MTMPTVTVHRGTPQQMLSAWVDRMQSHRAETPLSLIEIVVPNTALVHWLKTITPLVNVRVVTWSEWFFRHFPSKLVWPDDADHVLEQALPQSLRVPALRQVPGFYLTVIRYALECRNANISQEILGDANPLLLDVISWLADRAFAHNVYDSFRLYQYAMSSAEVFHFQETSLIFWGFGPWMPWQWHLVRVIARYQPVEVYHMSSNAEEILPKALESASIQVPVEYHAPEAVARLIAQRIAAGVDPKDIVVVSSDSTTHDRIETACHGYRIPVANAHSRHTLLQETWHALINGPSQPWSWRRLQSLYPAVKEWMTHWRQRMETTQEWIQALDLVTEAIRQMHLPQALGTIAQKRFVAFAEVLPQPSGDLINKELWDLPNHVTWPLSGGQGVWIVEAKEFPGMVAKELILTAEPRHRGAGTLAEDILGPRAADSLRLLRDHPYLDASWWATERIYRIGCDVGDPWDMLPRLPWSQSAATSSSWYRHWREDTTFNEHSGNLGRNIGNLVPRQLSASQLEEFGSCPLSFFYDRVLRLSTRDVDPWKQLPSLYGQWAHLALYHWEHNPDQTIADAVDRAMAEIPGPKELLPAAYRQSRYRLIDNLTHVLQDMQDRASPITVEVEKEISWDLIDSWKIRMRLDRVEHYHNYDMIVDFKTGQVEHPEKIQPDQLQVPIYISAWQEQTRNDQKIITGAYWGISDRNQFRRREVVATEGLTDAVRDLISGILLRIEEGKFYPVPEAQKDPCRLCDYRLICPSNIKPLARRKYLHHPEFLGLWSNNEVSSGE</sequence>
<dbReference type="GO" id="GO:0005524">
    <property type="term" value="F:ATP binding"/>
    <property type="evidence" value="ECO:0007669"/>
    <property type="project" value="UniProtKB-KW"/>
</dbReference>
<evidence type="ECO:0000313" key="11">
    <source>
        <dbReference type="EMBL" id="PSR31619.1"/>
    </source>
</evidence>
<dbReference type="GO" id="GO:0004386">
    <property type="term" value="F:helicase activity"/>
    <property type="evidence" value="ECO:0007669"/>
    <property type="project" value="UniProtKB-KW"/>
</dbReference>
<evidence type="ECO:0000256" key="1">
    <source>
        <dbReference type="ARBA" id="ARBA00022722"/>
    </source>
</evidence>
<dbReference type="InterPro" id="IPR038726">
    <property type="entry name" value="PDDEXK_AddAB-type"/>
</dbReference>
<keyword evidence="9" id="KW-0234">DNA repair</keyword>
<keyword evidence="2" id="KW-0547">Nucleotide-binding</keyword>
<evidence type="ECO:0000259" key="10">
    <source>
        <dbReference type="Pfam" id="PF12705"/>
    </source>
</evidence>
<dbReference type="SUPFAM" id="SSF52540">
    <property type="entry name" value="P-loop containing nucleoside triphosphate hydrolases"/>
    <property type="match status" value="1"/>
</dbReference>